<keyword evidence="3" id="KW-1185">Reference proteome</keyword>
<dbReference type="Proteomes" id="UP000037923">
    <property type="component" value="Unassembled WGS sequence"/>
</dbReference>
<dbReference type="AlphaFoldDB" id="A0A0M9FZ17"/>
<organism evidence="2 3">
    <name type="scientific">Leptomonas pyrrhocoris</name>
    <name type="common">Firebug parasite</name>
    <dbReference type="NCBI Taxonomy" id="157538"/>
    <lineage>
        <taxon>Eukaryota</taxon>
        <taxon>Discoba</taxon>
        <taxon>Euglenozoa</taxon>
        <taxon>Kinetoplastea</taxon>
        <taxon>Metakinetoplastina</taxon>
        <taxon>Trypanosomatida</taxon>
        <taxon>Trypanosomatidae</taxon>
        <taxon>Leishmaniinae</taxon>
        <taxon>Leptomonas</taxon>
    </lineage>
</organism>
<evidence type="ECO:0000313" key="3">
    <source>
        <dbReference type="Proteomes" id="UP000037923"/>
    </source>
</evidence>
<dbReference type="RefSeq" id="XP_015657332.1">
    <property type="nucleotide sequence ID" value="XM_015804198.1"/>
</dbReference>
<sequence>MLRRGPLPHGTPTPSATPAQVGGWSAPCAAGRSPWHACSIASNRRTQVAAPRSQPPPLPPPSTRTRSGALVPPRFRECRCVQPAVALSLHCCGRPSPRPHSPSRYPETDCDRCEWSAAVCFRPSEDSLLCPMRRRLSRA</sequence>
<name>A0A0M9FZ17_LEPPY</name>
<protein>
    <submittedName>
        <fullName evidence="2">Uncharacterized protein</fullName>
    </submittedName>
</protein>
<feature type="compositionally biased region" description="Pro residues" evidence="1">
    <location>
        <begin position="53"/>
        <end position="62"/>
    </location>
</feature>
<feature type="region of interest" description="Disordered" evidence="1">
    <location>
        <begin position="44"/>
        <end position="69"/>
    </location>
</feature>
<dbReference type="EMBL" id="LGTL01000012">
    <property type="protein sequence ID" value="KPA78893.1"/>
    <property type="molecule type" value="Genomic_DNA"/>
</dbReference>
<accession>A0A0M9FZ17</accession>
<dbReference type="VEuPathDB" id="TriTrypDB:LpyrH10_12_1350"/>
<dbReference type="GeneID" id="26906247"/>
<gene>
    <name evidence="2" type="ORF">ABB37_05957</name>
</gene>
<reference evidence="2 3" key="1">
    <citation type="submission" date="2015-07" db="EMBL/GenBank/DDBJ databases">
        <title>High-quality genome of monoxenous trypanosomatid Leptomonas pyrrhocoris.</title>
        <authorList>
            <person name="Flegontov P."/>
            <person name="Butenko A."/>
            <person name="Firsov S."/>
            <person name="Vlcek C."/>
            <person name="Logacheva M.D."/>
            <person name="Field M."/>
            <person name="Filatov D."/>
            <person name="Flegontova O."/>
            <person name="Gerasimov E."/>
            <person name="Jackson A.P."/>
            <person name="Kelly S."/>
            <person name="Opperdoes F."/>
            <person name="O'Reilly A."/>
            <person name="Votypka J."/>
            <person name="Yurchenko V."/>
            <person name="Lukes J."/>
        </authorList>
    </citation>
    <scope>NUCLEOTIDE SEQUENCE [LARGE SCALE GENOMIC DNA]</scope>
    <source>
        <strain evidence="2">H10</strain>
    </source>
</reference>
<proteinExistence type="predicted"/>
<evidence type="ECO:0000313" key="2">
    <source>
        <dbReference type="EMBL" id="KPA78893.1"/>
    </source>
</evidence>
<comment type="caution">
    <text evidence="2">The sequence shown here is derived from an EMBL/GenBank/DDBJ whole genome shotgun (WGS) entry which is preliminary data.</text>
</comment>
<evidence type="ECO:0000256" key="1">
    <source>
        <dbReference type="SAM" id="MobiDB-lite"/>
    </source>
</evidence>
<feature type="region of interest" description="Disordered" evidence="1">
    <location>
        <begin position="1"/>
        <end position="31"/>
    </location>
</feature>